<dbReference type="PANTHER" id="PTHR10497">
    <property type="entry name" value="60S RIBOSOMAL PROTEIN L27"/>
    <property type="match status" value="1"/>
</dbReference>
<dbReference type="InterPro" id="IPR041991">
    <property type="entry name" value="Ribosomal_eL27_KOW"/>
</dbReference>
<feature type="region of interest" description="Disordered" evidence="4">
    <location>
        <begin position="19"/>
        <end position="67"/>
    </location>
</feature>
<dbReference type="Pfam" id="PF01777">
    <property type="entry name" value="Ribosomal_L27e"/>
    <property type="match status" value="1"/>
</dbReference>
<comment type="caution">
    <text evidence="5">The sequence shown here is derived from an EMBL/GenBank/DDBJ whole genome shotgun (WGS) entry which is preliminary data.</text>
</comment>
<keyword evidence="2 5" id="KW-0689">Ribosomal protein</keyword>
<evidence type="ECO:0000313" key="6">
    <source>
        <dbReference type="Proteomes" id="UP000324222"/>
    </source>
</evidence>
<dbReference type="GO" id="GO:0003735">
    <property type="term" value="F:structural constituent of ribosome"/>
    <property type="evidence" value="ECO:0007669"/>
    <property type="project" value="InterPro"/>
</dbReference>
<feature type="compositionally biased region" description="Basic and acidic residues" evidence="4">
    <location>
        <begin position="57"/>
        <end position="67"/>
    </location>
</feature>
<name>A0A5B7D897_PORTR</name>
<evidence type="ECO:0000256" key="4">
    <source>
        <dbReference type="SAM" id="MobiDB-lite"/>
    </source>
</evidence>
<dbReference type="GO" id="GO:0005840">
    <property type="term" value="C:ribosome"/>
    <property type="evidence" value="ECO:0007669"/>
    <property type="project" value="UniProtKB-KW"/>
</dbReference>
<keyword evidence="3" id="KW-0687">Ribonucleoprotein</keyword>
<dbReference type="InterPro" id="IPR038655">
    <property type="entry name" value="Ribosomal_eL27_sf"/>
</dbReference>
<dbReference type="Gene3D" id="2.30.30.770">
    <property type="match status" value="2"/>
</dbReference>
<feature type="compositionally biased region" description="Polar residues" evidence="4">
    <location>
        <begin position="26"/>
        <end position="38"/>
    </location>
</feature>
<dbReference type="CDD" id="cd06090">
    <property type="entry name" value="KOW_RPL27"/>
    <property type="match status" value="1"/>
</dbReference>
<dbReference type="GO" id="GO:0006412">
    <property type="term" value="P:translation"/>
    <property type="evidence" value="ECO:0007669"/>
    <property type="project" value="InterPro"/>
</dbReference>
<accession>A0A5B7D897</accession>
<organism evidence="5 6">
    <name type="scientific">Portunus trituberculatus</name>
    <name type="common">Swimming crab</name>
    <name type="synonym">Neptunus trituberculatus</name>
    <dbReference type="NCBI Taxonomy" id="210409"/>
    <lineage>
        <taxon>Eukaryota</taxon>
        <taxon>Metazoa</taxon>
        <taxon>Ecdysozoa</taxon>
        <taxon>Arthropoda</taxon>
        <taxon>Crustacea</taxon>
        <taxon>Multicrustacea</taxon>
        <taxon>Malacostraca</taxon>
        <taxon>Eumalacostraca</taxon>
        <taxon>Eucarida</taxon>
        <taxon>Decapoda</taxon>
        <taxon>Pleocyemata</taxon>
        <taxon>Brachyura</taxon>
        <taxon>Eubrachyura</taxon>
        <taxon>Portunoidea</taxon>
        <taxon>Portunidae</taxon>
        <taxon>Portuninae</taxon>
        <taxon>Portunus</taxon>
    </lineage>
</organism>
<sequence length="205" mass="23742">MGWQTAWVMSKWNQNLQAERQEKQTAENTDSNATQRQQKVSRETGRGTQYILPAHRSRMDTEMEGERPRGMVKVYKPGRVVILLTGKQAGKKAIVIKSNDEGTQDRPYEHGLVAGIERYPRKIVNLKHVMPTRYTATDIVFDKVEINKEILKDPARRKKARRMVKAKLEERCVELFFLSFPSLMNFIVRSCQLSQCNGYDIEVII</sequence>
<reference evidence="5 6" key="1">
    <citation type="submission" date="2019-05" db="EMBL/GenBank/DDBJ databases">
        <title>Another draft genome of Portunus trituberculatus and its Hox gene families provides insights of decapod evolution.</title>
        <authorList>
            <person name="Jeong J.-H."/>
            <person name="Song I."/>
            <person name="Kim S."/>
            <person name="Choi T."/>
            <person name="Kim D."/>
            <person name="Ryu S."/>
            <person name="Kim W."/>
        </authorList>
    </citation>
    <scope>NUCLEOTIDE SEQUENCE [LARGE SCALE GENOMIC DNA]</scope>
    <source>
        <tissue evidence="5">Muscle</tissue>
    </source>
</reference>
<proteinExistence type="inferred from homology"/>
<gene>
    <name evidence="5" type="primary">rpl27</name>
    <name evidence="5" type="ORF">E2C01_010398</name>
</gene>
<keyword evidence="6" id="KW-1185">Reference proteome</keyword>
<dbReference type="Proteomes" id="UP000324222">
    <property type="component" value="Unassembled WGS sequence"/>
</dbReference>
<dbReference type="GO" id="GO:1990904">
    <property type="term" value="C:ribonucleoprotein complex"/>
    <property type="evidence" value="ECO:0007669"/>
    <property type="project" value="UniProtKB-KW"/>
</dbReference>
<evidence type="ECO:0000256" key="1">
    <source>
        <dbReference type="ARBA" id="ARBA00009124"/>
    </source>
</evidence>
<comment type="similarity">
    <text evidence="1">Belongs to the eukaryotic ribosomal protein eL27 family.</text>
</comment>
<protein>
    <submittedName>
        <fullName evidence="5">60S ribosomal protein L27</fullName>
    </submittedName>
</protein>
<dbReference type="AlphaFoldDB" id="A0A5B7D897"/>
<dbReference type="OrthoDB" id="2365484at2759"/>
<evidence type="ECO:0000313" key="5">
    <source>
        <dbReference type="EMBL" id="MPC17538.1"/>
    </source>
</evidence>
<dbReference type="EMBL" id="VSRR010000598">
    <property type="protein sequence ID" value="MPC17538.1"/>
    <property type="molecule type" value="Genomic_DNA"/>
</dbReference>
<dbReference type="InterPro" id="IPR008991">
    <property type="entry name" value="Translation_prot_SH3-like_sf"/>
</dbReference>
<evidence type="ECO:0000256" key="3">
    <source>
        <dbReference type="ARBA" id="ARBA00023274"/>
    </source>
</evidence>
<evidence type="ECO:0000256" key="2">
    <source>
        <dbReference type="ARBA" id="ARBA00022980"/>
    </source>
</evidence>
<dbReference type="InterPro" id="IPR001141">
    <property type="entry name" value="Ribosomal_eL27"/>
</dbReference>
<dbReference type="SUPFAM" id="SSF50104">
    <property type="entry name" value="Translation proteins SH3-like domain"/>
    <property type="match status" value="1"/>
</dbReference>